<evidence type="ECO:0000313" key="2">
    <source>
        <dbReference type="EMBL" id="MCL9817648.1"/>
    </source>
</evidence>
<dbReference type="AlphaFoldDB" id="A0AAE3K927"/>
<dbReference type="EMBL" id="JAKRVX010000004">
    <property type="protein sequence ID" value="MCL9817648.1"/>
    <property type="molecule type" value="Genomic_DNA"/>
</dbReference>
<proteinExistence type="predicted"/>
<keyword evidence="3" id="KW-1185">Reference proteome</keyword>
<gene>
    <name evidence="2" type="ORF">AArcSt2_11890</name>
</gene>
<feature type="transmembrane region" description="Helical" evidence="1">
    <location>
        <begin position="74"/>
        <end position="96"/>
    </location>
</feature>
<keyword evidence="1" id="KW-0472">Membrane</keyword>
<keyword evidence="1" id="KW-1133">Transmembrane helix</keyword>
<feature type="transmembrane region" description="Helical" evidence="1">
    <location>
        <begin position="7"/>
        <end position="28"/>
    </location>
</feature>
<dbReference type="InterPro" id="IPR055970">
    <property type="entry name" value="DUF7548"/>
</dbReference>
<dbReference type="Pfam" id="PF24416">
    <property type="entry name" value="DUF7548"/>
    <property type="match status" value="1"/>
</dbReference>
<dbReference type="Proteomes" id="UP001203207">
    <property type="component" value="Unassembled WGS sequence"/>
</dbReference>
<feature type="transmembrane region" description="Helical" evidence="1">
    <location>
        <begin position="40"/>
        <end position="62"/>
    </location>
</feature>
<name>A0AAE3K927_9EURY</name>
<organism evidence="2 3">
    <name type="scientific">Natronocalculus amylovorans</name>
    <dbReference type="NCBI Taxonomy" id="2917812"/>
    <lineage>
        <taxon>Archaea</taxon>
        <taxon>Methanobacteriati</taxon>
        <taxon>Methanobacteriota</taxon>
        <taxon>Stenosarchaea group</taxon>
        <taxon>Halobacteria</taxon>
        <taxon>Halobacteriales</taxon>
        <taxon>Haloferacaceae</taxon>
        <taxon>Natronocalculus</taxon>
    </lineage>
</organism>
<evidence type="ECO:0000256" key="1">
    <source>
        <dbReference type="SAM" id="Phobius"/>
    </source>
</evidence>
<keyword evidence="1" id="KW-0812">Transmembrane</keyword>
<reference evidence="2" key="1">
    <citation type="journal article" date="2022" name="Syst. Appl. Microbiol.">
        <title>Natronocalculus amylovorans gen. nov., sp. nov., and Natranaeroarchaeum aerophilus sp. nov., dominant culturable amylolytic natronoarchaea from hypersaline soda lakes in southwestern Siberia.</title>
        <authorList>
            <person name="Sorokin D.Y."/>
            <person name="Elcheninov A.G."/>
            <person name="Khizhniak T.V."/>
            <person name="Koenen M."/>
            <person name="Bale N.J."/>
            <person name="Damste J.S.S."/>
            <person name="Kublanov I.V."/>
        </authorList>
    </citation>
    <scope>NUCLEOTIDE SEQUENCE</scope>
    <source>
        <strain evidence="2">AArc-St2</strain>
    </source>
</reference>
<feature type="transmembrane region" description="Helical" evidence="1">
    <location>
        <begin position="116"/>
        <end position="135"/>
    </location>
</feature>
<dbReference type="RefSeq" id="WP_250584889.1">
    <property type="nucleotide sequence ID" value="NZ_JAKRVX010000004.1"/>
</dbReference>
<reference evidence="2" key="2">
    <citation type="submission" date="2022-02" db="EMBL/GenBank/DDBJ databases">
        <authorList>
            <person name="Elcheninov A.G."/>
            <person name="Sorokin D.Y."/>
            <person name="Kublanov I.V."/>
        </authorList>
    </citation>
    <scope>NUCLEOTIDE SEQUENCE</scope>
    <source>
        <strain evidence="2">AArc-St2</strain>
    </source>
</reference>
<sequence>MELDRVAPYLGAVACLVFAAVLSAPYLIVDGLAAPIGEYYAAGPLGIAGGVFLSVLGVVIFLSGERGRADSDLVAGIMVVVGVALFAMTTLWAVWIPDSVLFSFPQEYSWIEYHPWVSVALSFIIATIGAVYAWAVL</sequence>
<accession>A0AAE3K927</accession>
<evidence type="ECO:0000313" key="3">
    <source>
        <dbReference type="Proteomes" id="UP001203207"/>
    </source>
</evidence>
<comment type="caution">
    <text evidence="2">The sequence shown here is derived from an EMBL/GenBank/DDBJ whole genome shotgun (WGS) entry which is preliminary data.</text>
</comment>
<protein>
    <submittedName>
        <fullName evidence="2">Uncharacterized protein</fullName>
    </submittedName>
</protein>